<organism evidence="2 3">
    <name type="scientific">Gigaspora rosea</name>
    <dbReference type="NCBI Taxonomy" id="44941"/>
    <lineage>
        <taxon>Eukaryota</taxon>
        <taxon>Fungi</taxon>
        <taxon>Fungi incertae sedis</taxon>
        <taxon>Mucoromycota</taxon>
        <taxon>Glomeromycotina</taxon>
        <taxon>Glomeromycetes</taxon>
        <taxon>Diversisporales</taxon>
        <taxon>Gigasporaceae</taxon>
        <taxon>Gigaspora</taxon>
    </lineage>
</organism>
<proteinExistence type="predicted"/>
<feature type="region of interest" description="Disordered" evidence="1">
    <location>
        <begin position="117"/>
        <end position="177"/>
    </location>
</feature>
<feature type="compositionally biased region" description="Basic and acidic residues" evidence="1">
    <location>
        <begin position="136"/>
        <end position="152"/>
    </location>
</feature>
<name>A0A397UMJ4_9GLOM</name>
<feature type="compositionally biased region" description="Basic and acidic residues" evidence="1">
    <location>
        <begin position="165"/>
        <end position="177"/>
    </location>
</feature>
<protein>
    <submittedName>
        <fullName evidence="2">Uncharacterized protein</fullName>
    </submittedName>
</protein>
<dbReference type="AlphaFoldDB" id="A0A397UMJ4"/>
<evidence type="ECO:0000313" key="2">
    <source>
        <dbReference type="EMBL" id="RIB11462.1"/>
    </source>
</evidence>
<dbReference type="Proteomes" id="UP000266673">
    <property type="component" value="Unassembled WGS sequence"/>
</dbReference>
<reference evidence="2 3" key="1">
    <citation type="submission" date="2018-06" db="EMBL/GenBank/DDBJ databases">
        <title>Comparative genomics reveals the genomic features of Rhizophagus irregularis, R. cerebriforme, R. diaphanum and Gigaspora rosea, and their symbiotic lifestyle signature.</title>
        <authorList>
            <person name="Morin E."/>
            <person name="San Clemente H."/>
            <person name="Chen E.C.H."/>
            <person name="De La Providencia I."/>
            <person name="Hainaut M."/>
            <person name="Kuo A."/>
            <person name="Kohler A."/>
            <person name="Murat C."/>
            <person name="Tang N."/>
            <person name="Roy S."/>
            <person name="Loubradou J."/>
            <person name="Henrissat B."/>
            <person name="Grigoriev I.V."/>
            <person name="Corradi N."/>
            <person name="Roux C."/>
            <person name="Martin F.M."/>
        </authorList>
    </citation>
    <scope>NUCLEOTIDE SEQUENCE [LARGE SCALE GENOMIC DNA]</scope>
    <source>
        <strain evidence="2 3">DAOM 194757</strain>
    </source>
</reference>
<evidence type="ECO:0000256" key="1">
    <source>
        <dbReference type="SAM" id="MobiDB-lite"/>
    </source>
</evidence>
<dbReference type="OrthoDB" id="2442494at2759"/>
<feature type="region of interest" description="Disordered" evidence="1">
    <location>
        <begin position="74"/>
        <end position="99"/>
    </location>
</feature>
<accession>A0A397UMJ4</accession>
<sequence>MESRDISHYSSPTKTFNTPVSHTSNLSTKTSANPNNQLPHFDPFKPAEYVLNNLGPVPGEEKIYAKIFKKNEQNVQNTSSNKRNINTSRPTSVPQQQSMEIEDTNLLVTESNVNHTPVTESQTDDAHLSSVGNPKSVKDDSKSVKDDSKSVKGDSVIVISDDENDKPKDGDHNGDKDKLLRLYSHKLHIRKPRIPYSRICTDDSGILSDSDEFA</sequence>
<evidence type="ECO:0000313" key="3">
    <source>
        <dbReference type="Proteomes" id="UP000266673"/>
    </source>
</evidence>
<dbReference type="EMBL" id="QKWP01001131">
    <property type="protein sequence ID" value="RIB11462.1"/>
    <property type="molecule type" value="Genomic_DNA"/>
</dbReference>
<feature type="compositionally biased region" description="Polar residues" evidence="1">
    <location>
        <begin position="8"/>
        <end position="38"/>
    </location>
</feature>
<feature type="region of interest" description="Disordered" evidence="1">
    <location>
        <begin position="1"/>
        <end position="41"/>
    </location>
</feature>
<gene>
    <name evidence="2" type="ORF">C2G38_2042670</name>
</gene>
<comment type="caution">
    <text evidence="2">The sequence shown here is derived from an EMBL/GenBank/DDBJ whole genome shotgun (WGS) entry which is preliminary data.</text>
</comment>
<keyword evidence="3" id="KW-1185">Reference proteome</keyword>